<dbReference type="EMBL" id="LNCU01000072">
    <property type="protein sequence ID" value="KWV54340.1"/>
    <property type="molecule type" value="Genomic_DNA"/>
</dbReference>
<protein>
    <submittedName>
        <fullName evidence="1">Uncharacterized protein</fullName>
    </submittedName>
</protein>
<dbReference type="Proteomes" id="UP000057737">
    <property type="component" value="Unassembled WGS sequence"/>
</dbReference>
<organism evidence="1 2">
    <name type="scientific">Bradyrhizobium macuxiense</name>
    <dbReference type="NCBI Taxonomy" id="1755647"/>
    <lineage>
        <taxon>Bacteria</taxon>
        <taxon>Pseudomonadati</taxon>
        <taxon>Pseudomonadota</taxon>
        <taxon>Alphaproteobacteria</taxon>
        <taxon>Hyphomicrobiales</taxon>
        <taxon>Nitrobacteraceae</taxon>
        <taxon>Bradyrhizobium</taxon>
    </lineage>
</organism>
<dbReference type="AlphaFoldDB" id="A0A109JSJ7"/>
<reference evidence="1 2" key="1">
    <citation type="submission" date="2015-11" db="EMBL/GenBank/DDBJ databases">
        <title>Draft Genome Sequence of the Strain BR 10303 (Bradyrhizobium sp.) isolated from nodules of Centrolobium paraense.</title>
        <authorList>
            <person name="Zelli J.E."/>
            <person name="Simoes-Araujo J.L."/>
            <person name="Barauna A.C."/>
            <person name="Silva K."/>
        </authorList>
    </citation>
    <scope>NUCLEOTIDE SEQUENCE [LARGE SCALE GENOMIC DNA]</scope>
    <source>
        <strain evidence="1 2">BR 10303</strain>
    </source>
</reference>
<keyword evidence="2" id="KW-1185">Reference proteome</keyword>
<proteinExistence type="predicted"/>
<accession>A0A109JSJ7</accession>
<comment type="caution">
    <text evidence="1">The sequence shown here is derived from an EMBL/GenBank/DDBJ whole genome shotgun (WGS) entry which is preliminary data.</text>
</comment>
<evidence type="ECO:0000313" key="2">
    <source>
        <dbReference type="Proteomes" id="UP000057737"/>
    </source>
</evidence>
<name>A0A109JSJ7_9BRAD</name>
<gene>
    <name evidence="1" type="ORF">AS156_01015</name>
</gene>
<dbReference type="OrthoDB" id="8240651at2"/>
<sequence length="371" mass="41612">MNMITTTAIATAIPTAAPAMLNDLHHDVDPIFAAIEAHKAANAEWDRRMEDQERLENMLDHYRDDPRWIESERKIHDGRDHNDAAALNLLKVMPTTLGGVMALLQHAIDFNVDGPAFIEELNSRELDSDDERDIERTGQFFLIENVARALREIASRLPVASPPIAGDTRVSVLSRDRKLESFFRQLELAHARAQEVGDQAKKLYDDPRRAAHEATLHSLSWSREIDTVILRRFRWKEGDSTFLNPGNVRRLQSMRFKRPDVESRVAELVAAQDALDAVDLELGIETMGKRWDDAHDVCHRLAKQIKDVPATTIGGLRIKAKALCWCRTNDFDKVDGLEDDCVTTDMQLAASVISDLVAMNAGAPHGAHPPA</sequence>
<evidence type="ECO:0000313" key="1">
    <source>
        <dbReference type="EMBL" id="KWV54340.1"/>
    </source>
</evidence>
<dbReference type="RefSeq" id="WP_066508213.1">
    <property type="nucleotide sequence ID" value="NZ_LNCU01000072.1"/>
</dbReference>